<evidence type="ECO:0000313" key="1">
    <source>
        <dbReference type="EMBL" id="WBV60073.1"/>
    </source>
</evidence>
<protein>
    <recommendedName>
        <fullName evidence="3">Alpha/beta hydrolase</fullName>
    </recommendedName>
</protein>
<gene>
    <name evidence="1" type="ORF">PFY12_13635</name>
</gene>
<evidence type="ECO:0008006" key="3">
    <source>
        <dbReference type="Google" id="ProtNLM"/>
    </source>
</evidence>
<dbReference type="InterPro" id="IPR029058">
    <property type="entry name" value="AB_hydrolase_fold"/>
</dbReference>
<evidence type="ECO:0000313" key="2">
    <source>
        <dbReference type="Proteomes" id="UP001210978"/>
    </source>
</evidence>
<keyword evidence="2" id="KW-1185">Reference proteome</keyword>
<sequence>MTRTRIVKGTYTKISQEGHSMYSNENIITVAGKSVTETGDERGVRYGDPKSPPKSKSGRIYDVVMFVAGTTDPGNTEGKKHQANTDYWKYFDEATKKETDKSLNNLWHNIKELKPQFLDLHIEGEFFSWSGDNDTRERTKASERLLDLILRVYPGWKNQEVHFHLIGHSHGGNVINQFTELIANKEMIAKSSILKPRKISEFPQSWKVKSITYLSTPFFQKKHQLNHAKLHENCKIINVHNAYDLTQQLIADFSLTNLEGLLKSFQIDKFAAGIKTVKSVDTDAITKYLKSFIWQDFKNKAISAWKEMSKAFLGFNMITAEFIKYINSLKIENSNLQKEKESFISLLNKLLQWTYDVHKNYSSSNGNYDKVTWVKNMNLTQGLKVLNILCDIKSSPKDSYLLSLLAGIFGENKGITDSIDETSWTPKKQTKNLSIIDVPIYDKDPYNSRNKKRAFDAFLKGAQNAVQTRNLEDLLMRLFSQFIKPSDSKKIIKYINEAEYIITGDLDAQLKILRGNLERYDSYITRYHAGLVTEQDEKTTASMLERPGSLPYLAMASHSLSHTQFWQKAEEGLKSAFSSGKNPGYKKK</sequence>
<reference evidence="1 2" key="1">
    <citation type="submission" date="2023-01" db="EMBL/GenBank/DDBJ databases">
        <title>Complete genome of Chryseobacterium camelliae VAN22-5A.</title>
        <authorList>
            <person name="Zong G."/>
            <person name="Cao G."/>
        </authorList>
    </citation>
    <scope>NUCLEOTIDE SEQUENCE [LARGE SCALE GENOMIC DNA]</scope>
    <source>
        <strain evidence="1 2">VAN22-5A</strain>
    </source>
</reference>
<name>A0ABY7QLH6_9FLAO</name>
<proteinExistence type="predicted"/>
<accession>A0ABY7QLH6</accession>
<dbReference type="EMBL" id="CP115859">
    <property type="protein sequence ID" value="WBV60073.1"/>
    <property type="molecule type" value="Genomic_DNA"/>
</dbReference>
<dbReference type="Proteomes" id="UP001210978">
    <property type="component" value="Chromosome"/>
</dbReference>
<dbReference type="RefSeq" id="WP_271148418.1">
    <property type="nucleotide sequence ID" value="NZ_CP115859.1"/>
</dbReference>
<organism evidence="1 2">
    <name type="scientific">Chryseobacterium camelliae</name>
    <dbReference type="NCBI Taxonomy" id="1265445"/>
    <lineage>
        <taxon>Bacteria</taxon>
        <taxon>Pseudomonadati</taxon>
        <taxon>Bacteroidota</taxon>
        <taxon>Flavobacteriia</taxon>
        <taxon>Flavobacteriales</taxon>
        <taxon>Weeksellaceae</taxon>
        <taxon>Chryseobacterium group</taxon>
        <taxon>Chryseobacterium</taxon>
    </lineage>
</organism>
<dbReference type="Gene3D" id="3.40.50.1820">
    <property type="entry name" value="alpha/beta hydrolase"/>
    <property type="match status" value="1"/>
</dbReference>